<keyword evidence="6" id="KW-0804">Transcription</keyword>
<dbReference type="Proteomes" id="UP000424462">
    <property type="component" value="Chromosome"/>
</dbReference>
<evidence type="ECO:0000256" key="3">
    <source>
        <dbReference type="ARBA" id="ARBA00023014"/>
    </source>
</evidence>
<dbReference type="PRINTS" id="PR00410">
    <property type="entry name" value="PHEHYDRXLASE"/>
</dbReference>
<dbReference type="SUPFAM" id="SSF63380">
    <property type="entry name" value="Riboflavin synthase domain-like"/>
    <property type="match status" value="1"/>
</dbReference>
<keyword evidence="4" id="KW-0805">Transcription regulation</keyword>
<dbReference type="GO" id="GO:0003677">
    <property type="term" value="F:DNA binding"/>
    <property type="evidence" value="ECO:0007669"/>
    <property type="project" value="UniProtKB-KW"/>
</dbReference>
<keyword evidence="3" id="KW-0411">Iron-sulfur</keyword>
<dbReference type="SUPFAM" id="SSF52343">
    <property type="entry name" value="Ferredoxin reductase-like, C-terminal NADP-linked domain"/>
    <property type="match status" value="1"/>
</dbReference>
<dbReference type="InterPro" id="IPR012675">
    <property type="entry name" value="Beta-grasp_dom_sf"/>
</dbReference>
<dbReference type="SUPFAM" id="SSF48008">
    <property type="entry name" value="GntR ligand-binding domain-like"/>
    <property type="match status" value="1"/>
</dbReference>
<keyword evidence="10" id="KW-1185">Reference proteome</keyword>
<dbReference type="InterPro" id="IPR001041">
    <property type="entry name" value="2Fe-2S_ferredoxin-type"/>
</dbReference>
<dbReference type="InterPro" id="IPR047683">
    <property type="entry name" value="BenC-like_FAD_NAD-bd"/>
</dbReference>
<dbReference type="Pfam" id="PF00175">
    <property type="entry name" value="NAD_binding_1"/>
    <property type="match status" value="1"/>
</dbReference>
<evidence type="ECO:0000259" key="7">
    <source>
        <dbReference type="PROSITE" id="PS51085"/>
    </source>
</evidence>
<dbReference type="InterPro" id="IPR017938">
    <property type="entry name" value="Riboflavin_synthase-like_b-brl"/>
</dbReference>
<dbReference type="PRINTS" id="PR00371">
    <property type="entry name" value="FPNCR"/>
</dbReference>
<dbReference type="InterPro" id="IPR008333">
    <property type="entry name" value="Cbr1-like_FAD-bd_dom"/>
</dbReference>
<dbReference type="SMART" id="SM00895">
    <property type="entry name" value="FCD"/>
    <property type="match status" value="1"/>
</dbReference>
<dbReference type="EMBL" id="CP046455">
    <property type="protein sequence ID" value="QGU08074.1"/>
    <property type="molecule type" value="Genomic_DNA"/>
</dbReference>
<dbReference type="Gene3D" id="3.10.20.30">
    <property type="match status" value="1"/>
</dbReference>
<organism evidence="9 10">
    <name type="scientific">Corynebacterium occultum</name>
    <dbReference type="NCBI Taxonomy" id="2675219"/>
    <lineage>
        <taxon>Bacteria</taxon>
        <taxon>Bacillati</taxon>
        <taxon>Actinomycetota</taxon>
        <taxon>Actinomycetes</taxon>
        <taxon>Mycobacteriales</taxon>
        <taxon>Corynebacteriaceae</taxon>
        <taxon>Corynebacterium</taxon>
    </lineage>
</organism>
<dbReference type="InterPro" id="IPR036010">
    <property type="entry name" value="2Fe-2S_ferredoxin-like_sf"/>
</dbReference>
<dbReference type="InterPro" id="IPR017927">
    <property type="entry name" value="FAD-bd_FR_type"/>
</dbReference>
<dbReference type="PANTHER" id="PTHR47354">
    <property type="entry name" value="NADH OXIDOREDUCTASE HCR"/>
    <property type="match status" value="1"/>
</dbReference>
<keyword evidence="5" id="KW-0238">DNA-binding</keyword>
<dbReference type="CDD" id="cd00207">
    <property type="entry name" value="fer2"/>
    <property type="match status" value="1"/>
</dbReference>
<reference evidence="9 10" key="1">
    <citation type="submission" date="2019-11" db="EMBL/GenBank/DDBJ databases">
        <title>Complete genome sequence of Corynebacterium kalinowskii 1959, a novel Corynebacterium species isolated from soil of a small paddock in Vilsendorf, Germany.</title>
        <authorList>
            <person name="Schaffert L."/>
            <person name="Ruwe M."/>
            <person name="Milse J."/>
            <person name="Hanuschka K."/>
            <person name="Ortseifen V."/>
            <person name="Droste J."/>
            <person name="Brandt D."/>
            <person name="Schlueter L."/>
            <person name="Kutter Y."/>
            <person name="Vinke S."/>
            <person name="Viehoefer P."/>
            <person name="Jacob L."/>
            <person name="Luebke N.-C."/>
            <person name="Schulte-Berndt E."/>
            <person name="Hain C."/>
            <person name="Linder M."/>
            <person name="Schmidt P."/>
            <person name="Wollenschlaeger L."/>
            <person name="Luttermann T."/>
            <person name="Thieme E."/>
            <person name="Hassa J."/>
            <person name="Haak M."/>
            <person name="Wittchen M."/>
            <person name="Mentz A."/>
            <person name="Persicke M."/>
            <person name="Busche T."/>
            <person name="Ruckert C."/>
        </authorList>
    </citation>
    <scope>NUCLEOTIDE SEQUENCE [LARGE SCALE GENOMIC DNA]</scope>
    <source>
        <strain evidence="9 10">2039</strain>
    </source>
</reference>
<dbReference type="Pfam" id="PF07729">
    <property type="entry name" value="FCD"/>
    <property type="match status" value="1"/>
</dbReference>
<dbReference type="GO" id="GO:0051537">
    <property type="term" value="F:2 iron, 2 sulfur cluster binding"/>
    <property type="evidence" value="ECO:0007669"/>
    <property type="project" value="UniProtKB-KW"/>
</dbReference>
<dbReference type="InterPro" id="IPR001709">
    <property type="entry name" value="Flavoprot_Pyr_Nucl_cyt_Rdtase"/>
</dbReference>
<protein>
    <submittedName>
        <fullName evidence="9">Benzoate 1,2-dioxygenase electron transfer component</fullName>
    </submittedName>
</protein>
<evidence type="ECO:0000313" key="9">
    <source>
        <dbReference type="EMBL" id="QGU08074.1"/>
    </source>
</evidence>
<dbReference type="Gene3D" id="1.20.120.530">
    <property type="entry name" value="GntR ligand-binding domain-like"/>
    <property type="match status" value="1"/>
</dbReference>
<dbReference type="InterPro" id="IPR011711">
    <property type="entry name" value="GntR_C"/>
</dbReference>
<keyword evidence="2" id="KW-0001">2Fe-2S</keyword>
<keyword evidence="2" id="KW-0408">Iron</keyword>
<dbReference type="InterPro" id="IPR008920">
    <property type="entry name" value="TF_FadR/GntR_C"/>
</dbReference>
<keyword evidence="9" id="KW-0223">Dioxygenase</keyword>
<evidence type="ECO:0000256" key="6">
    <source>
        <dbReference type="ARBA" id="ARBA00023163"/>
    </source>
</evidence>
<dbReference type="RefSeq" id="WP_156231495.1">
    <property type="nucleotide sequence ID" value="NZ_CP046455.1"/>
</dbReference>
<dbReference type="PANTHER" id="PTHR47354:SF5">
    <property type="entry name" value="PROTEIN RFBI"/>
    <property type="match status" value="1"/>
</dbReference>
<feature type="domain" description="2Fe-2S ferredoxin-type" evidence="7">
    <location>
        <begin position="3"/>
        <end position="96"/>
    </location>
</feature>
<dbReference type="Gene3D" id="2.40.30.10">
    <property type="entry name" value="Translation factors"/>
    <property type="match status" value="1"/>
</dbReference>
<gene>
    <name evidence="9" type="primary">benC</name>
    <name evidence="9" type="ORF">COCCU_10775</name>
</gene>
<keyword evidence="2" id="KW-0479">Metal-binding</keyword>
<dbReference type="PROSITE" id="PS00197">
    <property type="entry name" value="2FE2S_FER_1"/>
    <property type="match status" value="1"/>
</dbReference>
<dbReference type="PROSITE" id="PS51384">
    <property type="entry name" value="FAD_FR"/>
    <property type="match status" value="1"/>
</dbReference>
<dbReference type="InterPro" id="IPR050415">
    <property type="entry name" value="MRET"/>
</dbReference>
<evidence type="ECO:0000256" key="2">
    <source>
        <dbReference type="ARBA" id="ARBA00022714"/>
    </source>
</evidence>
<evidence type="ECO:0000256" key="1">
    <source>
        <dbReference type="ARBA" id="ARBA00001974"/>
    </source>
</evidence>
<accession>A0A6B8W3G8</accession>
<name>A0A6B8W3G8_9CORY</name>
<dbReference type="PROSITE" id="PS51085">
    <property type="entry name" value="2FE2S_FER_2"/>
    <property type="match status" value="1"/>
</dbReference>
<proteinExistence type="predicted"/>
<dbReference type="Pfam" id="PF00970">
    <property type="entry name" value="FAD_binding_6"/>
    <property type="match status" value="1"/>
</dbReference>
<dbReference type="AlphaFoldDB" id="A0A6B8W3G8"/>
<dbReference type="InterPro" id="IPR039261">
    <property type="entry name" value="FNR_nucleotide-bd"/>
</dbReference>
<dbReference type="CDD" id="cd06209">
    <property type="entry name" value="BenDO_FAD_NAD"/>
    <property type="match status" value="1"/>
</dbReference>
<feature type="domain" description="FAD-binding FR-type" evidence="8">
    <location>
        <begin position="103"/>
        <end position="203"/>
    </location>
</feature>
<evidence type="ECO:0000256" key="5">
    <source>
        <dbReference type="ARBA" id="ARBA00023125"/>
    </source>
</evidence>
<dbReference type="Gene3D" id="3.40.50.80">
    <property type="entry name" value="Nucleotide-binding domain of ferredoxin-NADP reductase (FNR) module"/>
    <property type="match status" value="1"/>
</dbReference>
<sequence>MTHQIALAFEDGVTRFIDCEEDQTVADAAYQARINIPFDCRDGACGTCKSFCESGDFDEGEFIEDALSDEEFAEGYILTCQTKPKTDMVVQIATTSVLAKTGASTLLGTIETLERLSESTVKFSVKIEERDKLNYLPGQYMNISAPDWDDHRSYSFSSGPSDDVVTFLVKLTRGGLMSEYLTDVAKVGDRLNLTGPMGSFFLREPLDPILLLAGGTGLAPVMSILEKLSEDELLDVPVRLIYGATFDYDLVELEKLDAFKTRLPDFDYFTVVSDPESDHPHKGFVTDHMTDEHLHNGEADVYLCGPPPMVEAVRQFLNKQENPPQNFYYEKFSSAAGSNDSLNMTVERSEAGEGDSARSGVAISTPGIETGEIHNAKADSHAQFNARMALELGAVELTIDTLDEDDFKHMTELANKANSFIDGEKLLDPVAYTEANNEYHEYLFERTGNPELLAAYRNLNIVDVMRKRLANTTWMQPNIAQEHHDIIEAMRNGDKDKLRELVRNHNEHAISTMDSAIVEQAEKGALEVTEK</sequence>
<evidence type="ECO:0000259" key="8">
    <source>
        <dbReference type="PROSITE" id="PS51384"/>
    </source>
</evidence>
<dbReference type="SUPFAM" id="SSF54292">
    <property type="entry name" value="2Fe-2S ferredoxin-like"/>
    <property type="match status" value="1"/>
</dbReference>
<evidence type="ECO:0000256" key="4">
    <source>
        <dbReference type="ARBA" id="ARBA00023015"/>
    </source>
</evidence>
<dbReference type="GO" id="GO:0051213">
    <property type="term" value="F:dioxygenase activity"/>
    <property type="evidence" value="ECO:0007669"/>
    <property type="project" value="UniProtKB-KW"/>
</dbReference>
<keyword evidence="9" id="KW-0560">Oxidoreductase</keyword>
<dbReference type="NCBIfam" id="NF040810">
    <property type="entry name" value="BenC"/>
    <property type="match status" value="1"/>
</dbReference>
<dbReference type="KEGG" id="cok:COCCU_10775"/>
<comment type="cofactor">
    <cofactor evidence="1">
        <name>FAD</name>
        <dbReference type="ChEBI" id="CHEBI:57692"/>
    </cofactor>
</comment>
<evidence type="ECO:0000313" key="10">
    <source>
        <dbReference type="Proteomes" id="UP000424462"/>
    </source>
</evidence>
<dbReference type="Pfam" id="PF00111">
    <property type="entry name" value="Fer2"/>
    <property type="match status" value="1"/>
</dbReference>
<dbReference type="InterPro" id="IPR006058">
    <property type="entry name" value="2Fe2S_fd_BS"/>
</dbReference>
<dbReference type="InterPro" id="IPR001433">
    <property type="entry name" value="OxRdtase_FAD/NAD-bd"/>
</dbReference>